<keyword evidence="3" id="KW-1185">Reference proteome</keyword>
<evidence type="ECO:0000313" key="2">
    <source>
        <dbReference type="EMBL" id="GAX26420.1"/>
    </source>
</evidence>
<evidence type="ECO:0000313" key="3">
    <source>
        <dbReference type="Proteomes" id="UP000198406"/>
    </source>
</evidence>
<dbReference type="InParanoid" id="A0A1Z5KJE9"/>
<dbReference type="AlphaFoldDB" id="A0A1Z5KJE9"/>
<feature type="domain" description="DUF6824" evidence="1">
    <location>
        <begin position="130"/>
        <end position="218"/>
    </location>
</feature>
<accession>A0A1Z5KJE9</accession>
<dbReference type="InterPro" id="IPR049227">
    <property type="entry name" value="DUF6824"/>
</dbReference>
<reference evidence="2 3" key="1">
    <citation type="journal article" date="2015" name="Plant Cell">
        <title>Oil accumulation by the oleaginous diatom Fistulifera solaris as revealed by the genome and transcriptome.</title>
        <authorList>
            <person name="Tanaka T."/>
            <person name="Maeda Y."/>
            <person name="Veluchamy A."/>
            <person name="Tanaka M."/>
            <person name="Abida H."/>
            <person name="Marechal E."/>
            <person name="Bowler C."/>
            <person name="Muto M."/>
            <person name="Sunaga Y."/>
            <person name="Tanaka M."/>
            <person name="Yoshino T."/>
            <person name="Taniguchi T."/>
            <person name="Fukuda Y."/>
            <person name="Nemoto M."/>
            <person name="Matsumoto M."/>
            <person name="Wong P.S."/>
            <person name="Aburatani S."/>
            <person name="Fujibuchi W."/>
        </authorList>
    </citation>
    <scope>NUCLEOTIDE SEQUENCE [LARGE SCALE GENOMIC DNA]</scope>
    <source>
        <strain evidence="2 3">JPCC DA0580</strain>
    </source>
</reference>
<dbReference type="Proteomes" id="UP000198406">
    <property type="component" value="Unassembled WGS sequence"/>
</dbReference>
<protein>
    <recommendedName>
        <fullName evidence="1">DUF6824 domain-containing protein</fullName>
    </recommendedName>
</protein>
<organism evidence="2 3">
    <name type="scientific">Fistulifera solaris</name>
    <name type="common">Oleaginous diatom</name>
    <dbReference type="NCBI Taxonomy" id="1519565"/>
    <lineage>
        <taxon>Eukaryota</taxon>
        <taxon>Sar</taxon>
        <taxon>Stramenopiles</taxon>
        <taxon>Ochrophyta</taxon>
        <taxon>Bacillariophyta</taxon>
        <taxon>Bacillariophyceae</taxon>
        <taxon>Bacillariophycidae</taxon>
        <taxon>Naviculales</taxon>
        <taxon>Naviculaceae</taxon>
        <taxon>Fistulifera</taxon>
    </lineage>
</organism>
<dbReference type="Pfam" id="PF20710">
    <property type="entry name" value="DUF6824"/>
    <property type="match status" value="1"/>
</dbReference>
<sequence>MTLQASSKMIDSLSKTEVCADGHFAFPRVVSYPEVTGENKSFSLQGFAKEFEGRSVDLEPLPLFSPPCVDTLRAVSPSIFDMQADDEVPLSLPAFALDEKHLTWLLSLSQNQYPEDPSPVQDVSSPTTYDVVCSRAKQFQDLPGCQRFRRIVCAAIPDYVKATTRRQKTALIASIIEEVMTHPDGGVVRFLKHESSDNTWSTLRIHQIRDKVGHALRETIHEMARAQRQKVHIFRQSAEP</sequence>
<proteinExistence type="predicted"/>
<evidence type="ECO:0000259" key="1">
    <source>
        <dbReference type="Pfam" id="PF20710"/>
    </source>
</evidence>
<name>A0A1Z5KJE9_FISSO</name>
<dbReference type="EMBL" id="BDSP01000245">
    <property type="protein sequence ID" value="GAX26420.1"/>
    <property type="molecule type" value="Genomic_DNA"/>
</dbReference>
<gene>
    <name evidence="2" type="ORF">FisN_37Hu030</name>
</gene>
<comment type="caution">
    <text evidence="2">The sequence shown here is derived from an EMBL/GenBank/DDBJ whole genome shotgun (WGS) entry which is preliminary data.</text>
</comment>